<dbReference type="Pfam" id="PF19045">
    <property type="entry name" value="Ligase_CoA_2"/>
    <property type="match status" value="1"/>
</dbReference>
<dbReference type="PROSITE" id="PS50975">
    <property type="entry name" value="ATP_GRASP"/>
    <property type="match status" value="1"/>
</dbReference>
<dbReference type="Gene3D" id="3.40.50.720">
    <property type="entry name" value="NAD(P)-binding Rossmann-like Domain"/>
    <property type="match status" value="1"/>
</dbReference>
<evidence type="ECO:0000256" key="2">
    <source>
        <dbReference type="ARBA" id="ARBA00012957"/>
    </source>
</evidence>
<sequence length="699" mass="75076">MLDRMFDPNAVAVIGASRNKGKVGRAVLENLMAASDDIDIIPINPKDEEILGLRAYPSILDVPREKNVELAVIVIPAKLVPGAIEQCALAGVKNVVVISAGFKEAGIEGAHLERECVALCEKYGIDMVGPNCLGIIDTASGLNASFAANMALRGNIAMMSQSGAICTVTLDWAEKTSVGFSKFVSLGNKADLDENDFLGFFNRDKDTSVIAAYLEGIKNGPDFIKVARQVTRSKPVIVVKSGRTSVGSRAVSSHTGTLAGADAAYDAAFRQSGVLRADSLAEMLDKSRAFSAYPLPAGRNIAIVTNAGGLGILAADACSNAGLTITSLEESTIAKLREALPPAAGLYNPVDVLGDASADMYAYALRTVLADRNVNGVIVLVSPQAMTAVGEIAEKIVDTVKSSDKPVLCNLAGGTRVQEGEDILHRNGIPNYPFPERAVTSMYALCEYYSIRNRSYVPPDEMKVDRIHAAEAIREAREKKTRTLGLESMGILSSYGIHVVDSRIAKTLPEAVRISEEIGYPVVMKIVSPDISHKTDVGGIRLNLQHADDVERAYNTMMSDVRHYMHNAQIAGVQIQKMLSGGKEVIIGMNRDPQFGPLLMFGLGGTYVEFLKDVSFAVAPISIEDAKHMITSIKTYPLIAGVRGEQPSDIASIIDTLMKVSQLSMDFPEIMEFEINPLMVMPEGKGCVAMDVRFTIDTK</sequence>
<dbReference type="Gene3D" id="3.30.1490.20">
    <property type="entry name" value="ATP-grasp fold, A domain"/>
    <property type="match status" value="1"/>
</dbReference>
<dbReference type="InterPro" id="IPR016102">
    <property type="entry name" value="Succinyl-CoA_synth-like"/>
</dbReference>
<gene>
    <name evidence="8" type="ORF">PV02_02230</name>
</gene>
<dbReference type="RefSeq" id="WP_256621754.1">
    <property type="nucleotide sequence ID" value="NZ_JTEO01000002.1"/>
</dbReference>
<evidence type="ECO:0000313" key="9">
    <source>
        <dbReference type="Proteomes" id="UP001206983"/>
    </source>
</evidence>
<dbReference type="PANTHER" id="PTHR43334">
    <property type="entry name" value="ACETATE--COA LIGASE [ADP-FORMING]"/>
    <property type="match status" value="1"/>
</dbReference>
<dbReference type="InterPro" id="IPR051538">
    <property type="entry name" value="Acyl-CoA_Synth/Transferase"/>
</dbReference>
<evidence type="ECO:0000256" key="3">
    <source>
        <dbReference type="ARBA" id="ARBA00022598"/>
    </source>
</evidence>
<dbReference type="Gene3D" id="3.40.50.261">
    <property type="entry name" value="Succinyl-CoA synthetase domains"/>
    <property type="match status" value="2"/>
</dbReference>
<accession>A0AAE3HA29</accession>
<dbReference type="NCBIfam" id="TIGR02717">
    <property type="entry name" value="AcCoA-syn-alpha"/>
    <property type="match status" value="1"/>
</dbReference>
<dbReference type="InterPro" id="IPR036291">
    <property type="entry name" value="NAD(P)-bd_dom_sf"/>
</dbReference>
<dbReference type="InterPro" id="IPR032875">
    <property type="entry name" value="Succ_CoA_lig_flav_dom"/>
</dbReference>
<dbReference type="InterPro" id="IPR013815">
    <property type="entry name" value="ATP_grasp_subdomain_1"/>
</dbReference>
<dbReference type="GO" id="GO:0005524">
    <property type="term" value="F:ATP binding"/>
    <property type="evidence" value="ECO:0007669"/>
    <property type="project" value="UniProtKB-UniRule"/>
</dbReference>
<dbReference type="SMART" id="SM00881">
    <property type="entry name" value="CoA_binding"/>
    <property type="match status" value="1"/>
</dbReference>
<dbReference type="Pfam" id="PF13607">
    <property type="entry name" value="Succ_CoA_lig"/>
    <property type="match status" value="1"/>
</dbReference>
<dbReference type="EMBL" id="JTEO01000002">
    <property type="protein sequence ID" value="MCQ6962008.1"/>
    <property type="molecule type" value="Genomic_DNA"/>
</dbReference>
<dbReference type="Pfam" id="PF13549">
    <property type="entry name" value="ATP-grasp_5"/>
    <property type="match status" value="1"/>
</dbReference>
<dbReference type="PANTHER" id="PTHR43334:SF1">
    <property type="entry name" value="3-HYDROXYPROPIONATE--COA LIGASE [ADP-FORMING]"/>
    <property type="match status" value="1"/>
</dbReference>
<dbReference type="GO" id="GO:0043758">
    <property type="term" value="F:acetate-CoA ligase (ADP-forming) activity"/>
    <property type="evidence" value="ECO:0007669"/>
    <property type="project" value="UniProtKB-EC"/>
</dbReference>
<evidence type="ECO:0000256" key="1">
    <source>
        <dbReference type="ARBA" id="ARBA00001619"/>
    </source>
</evidence>
<keyword evidence="5 6" id="KW-0067">ATP-binding</keyword>
<dbReference type="SUPFAM" id="SSF56059">
    <property type="entry name" value="Glutathione synthetase ATP-binding domain-like"/>
    <property type="match status" value="1"/>
</dbReference>
<evidence type="ECO:0000256" key="6">
    <source>
        <dbReference type="PROSITE-ProRule" id="PRU00409"/>
    </source>
</evidence>
<evidence type="ECO:0000256" key="5">
    <source>
        <dbReference type="ARBA" id="ARBA00022840"/>
    </source>
</evidence>
<dbReference type="Proteomes" id="UP001206983">
    <property type="component" value="Unassembled WGS sequence"/>
</dbReference>
<dbReference type="SUPFAM" id="SSF51735">
    <property type="entry name" value="NAD(P)-binding Rossmann-fold domains"/>
    <property type="match status" value="1"/>
</dbReference>
<dbReference type="InterPro" id="IPR043938">
    <property type="entry name" value="Ligase_CoA_dom"/>
</dbReference>
<comment type="catalytic activity">
    <reaction evidence="1">
        <text>acetate + ATP + CoA = acetyl-CoA + ADP + phosphate</text>
        <dbReference type="Rhea" id="RHEA:15081"/>
        <dbReference type="ChEBI" id="CHEBI:30089"/>
        <dbReference type="ChEBI" id="CHEBI:30616"/>
        <dbReference type="ChEBI" id="CHEBI:43474"/>
        <dbReference type="ChEBI" id="CHEBI:57287"/>
        <dbReference type="ChEBI" id="CHEBI:57288"/>
        <dbReference type="ChEBI" id="CHEBI:456216"/>
        <dbReference type="EC" id="6.2.1.13"/>
    </reaction>
</comment>
<dbReference type="EC" id="6.2.1.13" evidence="2"/>
<dbReference type="FunFam" id="3.30.1490.20:FF:000020">
    <property type="entry name" value="Protein lysine acetyltransferase"/>
    <property type="match status" value="1"/>
</dbReference>
<proteinExistence type="predicted"/>
<dbReference type="AlphaFoldDB" id="A0AAE3HA29"/>
<evidence type="ECO:0000256" key="4">
    <source>
        <dbReference type="ARBA" id="ARBA00022741"/>
    </source>
</evidence>
<dbReference type="GO" id="GO:0046872">
    <property type="term" value="F:metal ion binding"/>
    <property type="evidence" value="ECO:0007669"/>
    <property type="project" value="InterPro"/>
</dbReference>
<dbReference type="Gene3D" id="3.30.470.20">
    <property type="entry name" value="ATP-grasp fold, B domain"/>
    <property type="match status" value="1"/>
</dbReference>
<dbReference type="InterPro" id="IPR003781">
    <property type="entry name" value="CoA-bd"/>
</dbReference>
<keyword evidence="3" id="KW-0436">Ligase</keyword>
<evidence type="ECO:0000313" key="8">
    <source>
        <dbReference type="EMBL" id="MCQ6962008.1"/>
    </source>
</evidence>
<keyword evidence="4 6" id="KW-0547">Nucleotide-binding</keyword>
<dbReference type="Pfam" id="PF13380">
    <property type="entry name" value="CoA_binding_2"/>
    <property type="match status" value="1"/>
</dbReference>
<protein>
    <recommendedName>
        <fullName evidence="2">acetate--CoA ligase (ADP-forming)</fullName>
        <ecNumber evidence="2">6.2.1.13</ecNumber>
    </recommendedName>
</protein>
<comment type="caution">
    <text evidence="8">The sequence shown here is derived from an EMBL/GenBank/DDBJ whole genome shotgun (WGS) entry which is preliminary data.</text>
</comment>
<feature type="domain" description="ATP-grasp" evidence="7">
    <location>
        <begin position="489"/>
        <end position="525"/>
    </location>
</feature>
<keyword evidence="9" id="KW-1185">Reference proteome</keyword>
<organism evidence="8 9">
    <name type="scientific">Methanolobus chelungpuianus</name>
    <dbReference type="NCBI Taxonomy" id="502115"/>
    <lineage>
        <taxon>Archaea</taxon>
        <taxon>Methanobacteriati</taxon>
        <taxon>Methanobacteriota</taxon>
        <taxon>Stenosarchaea group</taxon>
        <taxon>Methanomicrobia</taxon>
        <taxon>Methanosarcinales</taxon>
        <taxon>Methanosarcinaceae</taxon>
        <taxon>Methanolobus</taxon>
    </lineage>
</organism>
<dbReference type="InterPro" id="IPR014089">
    <property type="entry name" value="AcCoA-synth-alpha"/>
</dbReference>
<reference evidence="8 9" key="1">
    <citation type="journal article" date="2011" name="Appl. Environ. Microbiol.">
        <title>Methanogenic archaea isolated from Taiwan's Chelungpu fault.</title>
        <authorList>
            <person name="Wu S.Y."/>
            <person name="Lai M.C."/>
        </authorList>
    </citation>
    <scope>NUCLEOTIDE SEQUENCE [LARGE SCALE GENOMIC DNA]</scope>
    <source>
        <strain evidence="8 9">St545Mb</strain>
    </source>
</reference>
<dbReference type="InterPro" id="IPR011761">
    <property type="entry name" value="ATP-grasp"/>
</dbReference>
<dbReference type="SUPFAM" id="SSF52210">
    <property type="entry name" value="Succinyl-CoA synthetase domains"/>
    <property type="match status" value="2"/>
</dbReference>
<name>A0AAE3HA29_9EURY</name>
<evidence type="ECO:0000259" key="7">
    <source>
        <dbReference type="PROSITE" id="PS50975"/>
    </source>
</evidence>